<dbReference type="Pfam" id="PF00485">
    <property type="entry name" value="PRK"/>
    <property type="match status" value="1"/>
</dbReference>
<dbReference type="CDD" id="cd02028">
    <property type="entry name" value="UMPK_like"/>
    <property type="match status" value="1"/>
</dbReference>
<dbReference type="SUPFAM" id="SSF52540">
    <property type="entry name" value="P-loop containing nucleoside triphosphate hydrolases"/>
    <property type="match status" value="1"/>
</dbReference>
<dbReference type="PANTHER" id="PTHR10285">
    <property type="entry name" value="URIDINE KINASE"/>
    <property type="match status" value="1"/>
</dbReference>
<comment type="caution">
    <text evidence="2">The sequence shown here is derived from an EMBL/GenBank/DDBJ whole genome shotgun (WGS) entry which is preliminary data.</text>
</comment>
<dbReference type="AlphaFoldDB" id="A0A9Q0RE49"/>
<organism evidence="2 3">
    <name type="scientific">Anaeramoeba ignava</name>
    <name type="common">Anaerobic marine amoeba</name>
    <dbReference type="NCBI Taxonomy" id="1746090"/>
    <lineage>
        <taxon>Eukaryota</taxon>
        <taxon>Metamonada</taxon>
        <taxon>Anaeramoebidae</taxon>
        <taxon>Anaeramoeba</taxon>
    </lineage>
</organism>
<feature type="domain" description="Phosphoribulokinase/uridine kinase" evidence="1">
    <location>
        <begin position="256"/>
        <end position="453"/>
    </location>
</feature>
<dbReference type="Proteomes" id="UP001149090">
    <property type="component" value="Unassembled WGS sequence"/>
</dbReference>
<dbReference type="InterPro" id="IPR027417">
    <property type="entry name" value="P-loop_NTPase"/>
</dbReference>
<dbReference type="OrthoDB" id="10257085at2759"/>
<keyword evidence="3" id="KW-1185">Reference proteome</keyword>
<dbReference type="Gene3D" id="3.40.50.300">
    <property type="entry name" value="P-loop containing nucleotide triphosphate hydrolases"/>
    <property type="match status" value="1"/>
</dbReference>
<dbReference type="GO" id="GO:0005524">
    <property type="term" value="F:ATP binding"/>
    <property type="evidence" value="ECO:0007669"/>
    <property type="project" value="InterPro"/>
</dbReference>
<dbReference type="OMA" id="TLAHWPY"/>
<name>A0A9Q0RE49_ANAIG</name>
<dbReference type="EMBL" id="JAPDFW010000059">
    <property type="protein sequence ID" value="KAJ5076779.1"/>
    <property type="molecule type" value="Genomic_DNA"/>
</dbReference>
<gene>
    <name evidence="2" type="ORF">M0811_00096</name>
</gene>
<dbReference type="GO" id="GO:0016301">
    <property type="term" value="F:kinase activity"/>
    <property type="evidence" value="ECO:0007669"/>
    <property type="project" value="InterPro"/>
</dbReference>
<dbReference type="InterPro" id="IPR006083">
    <property type="entry name" value="PRK/URK"/>
</dbReference>
<evidence type="ECO:0000313" key="3">
    <source>
        <dbReference type="Proteomes" id="UP001149090"/>
    </source>
</evidence>
<proteinExistence type="predicted"/>
<dbReference type="Gene3D" id="3.30.980.10">
    <property type="entry name" value="Threonyl-trna Synthetase, Chain A, domain 2"/>
    <property type="match status" value="1"/>
</dbReference>
<evidence type="ECO:0000313" key="2">
    <source>
        <dbReference type="EMBL" id="KAJ5076779.1"/>
    </source>
</evidence>
<dbReference type="SUPFAM" id="SSF55186">
    <property type="entry name" value="ThrRS/AlaRS common domain"/>
    <property type="match status" value="1"/>
</dbReference>
<sequence length="520" mass="60772">MTDNLMRESSKEDLKSLLKINPELKNIQPLHFRREHAKSQSTLIFLLITAYNELFQKRDIKVAHSFADGFFCQDIIENFEITEEMVQKTKEKIDSYINGKDKIETKVMKREDLIQIFKQKNFVDKTKILKVWRVDNIPVICFRNQIDYEIEPVQKDLSKLLPFALIKYKYGMLIRFPTLSDPKVIEEFQDLPRTWNLIKEHEKWIKQLNCETISDLNSHVFSKTIDRIKWVAEGMHEKKLGEIADDIIKHYPKKKIITIAGPSSSGKTTFAKRLSIHIGVNGYTTKVISMDDFYRDTVDIAIDENGDKDFEAISAMNIKLLVERLSQLTEGKEIPVRKFDFVKGTGADDPKEKIKLNDNEFVILEGIHGLNPSLTEKIGLDKVSRIFVCPFGQLNIDHHHRISSNDNRLLRRMIRDFQFRNWSPSDTLIMWTNVRKGEEKYINPYQELNDYMFNTSLIYELPVLATYAKPLISEVTGVQDLEKEAGRLLRFLSFYYHIPGERVPGISLMREFIGNSDFRY</sequence>
<accession>A0A9Q0RE49</accession>
<reference evidence="2" key="1">
    <citation type="submission" date="2022-10" db="EMBL/GenBank/DDBJ databases">
        <title>Novel sulphate-reducing endosymbionts in the free-living metamonad Anaeramoeba.</title>
        <authorList>
            <person name="Jerlstrom-Hultqvist J."/>
            <person name="Cepicka I."/>
            <person name="Gallot-Lavallee L."/>
            <person name="Salas-Leiva D."/>
            <person name="Curtis B.A."/>
            <person name="Zahonova K."/>
            <person name="Pipaliya S."/>
            <person name="Dacks J."/>
            <person name="Roger A.J."/>
        </authorList>
    </citation>
    <scope>NUCLEOTIDE SEQUENCE</scope>
    <source>
        <strain evidence="2">BMAN</strain>
    </source>
</reference>
<dbReference type="InterPro" id="IPR018163">
    <property type="entry name" value="Thr/Ala-tRNA-synth_IIc_edit"/>
</dbReference>
<evidence type="ECO:0000259" key="1">
    <source>
        <dbReference type="Pfam" id="PF00485"/>
    </source>
</evidence>
<protein>
    <submittedName>
        <fullName evidence="2">Phosphoribulokinase family protein-related protein</fullName>
    </submittedName>
</protein>